<dbReference type="EMBL" id="GBRH01254026">
    <property type="protein sequence ID" value="JAD43869.1"/>
    <property type="molecule type" value="Transcribed_RNA"/>
</dbReference>
<reference evidence="1" key="2">
    <citation type="journal article" date="2015" name="Data Brief">
        <title>Shoot transcriptome of the giant reed, Arundo donax.</title>
        <authorList>
            <person name="Barrero R.A."/>
            <person name="Guerrero F.D."/>
            <person name="Moolhuijzen P."/>
            <person name="Goolsby J.A."/>
            <person name="Tidwell J."/>
            <person name="Bellgard S.E."/>
            <person name="Bellgard M.I."/>
        </authorList>
    </citation>
    <scope>NUCLEOTIDE SEQUENCE</scope>
    <source>
        <tissue evidence="1">Shoot tissue taken approximately 20 cm above the soil surface</tissue>
    </source>
</reference>
<name>A0A0A8ZWW1_ARUDO</name>
<sequence length="44" mass="5109">MEIISTDHNLNSQKQSIKICQPISKYAMRTRNAIQELEVFQSTL</sequence>
<accession>A0A0A8ZWW1</accession>
<dbReference type="AlphaFoldDB" id="A0A0A8ZWW1"/>
<protein>
    <submittedName>
        <fullName evidence="1">Uncharacterized protein</fullName>
    </submittedName>
</protein>
<reference evidence="1" key="1">
    <citation type="submission" date="2014-09" db="EMBL/GenBank/DDBJ databases">
        <authorList>
            <person name="Magalhaes I.L.F."/>
            <person name="Oliveira U."/>
            <person name="Santos F.R."/>
            <person name="Vidigal T.H.D.A."/>
            <person name="Brescovit A.D."/>
            <person name="Santos A.J."/>
        </authorList>
    </citation>
    <scope>NUCLEOTIDE SEQUENCE</scope>
    <source>
        <tissue evidence="1">Shoot tissue taken approximately 20 cm above the soil surface</tissue>
    </source>
</reference>
<evidence type="ECO:0000313" key="1">
    <source>
        <dbReference type="EMBL" id="JAD43869.1"/>
    </source>
</evidence>
<organism evidence="1">
    <name type="scientific">Arundo donax</name>
    <name type="common">Giant reed</name>
    <name type="synonym">Donax arundinaceus</name>
    <dbReference type="NCBI Taxonomy" id="35708"/>
    <lineage>
        <taxon>Eukaryota</taxon>
        <taxon>Viridiplantae</taxon>
        <taxon>Streptophyta</taxon>
        <taxon>Embryophyta</taxon>
        <taxon>Tracheophyta</taxon>
        <taxon>Spermatophyta</taxon>
        <taxon>Magnoliopsida</taxon>
        <taxon>Liliopsida</taxon>
        <taxon>Poales</taxon>
        <taxon>Poaceae</taxon>
        <taxon>PACMAD clade</taxon>
        <taxon>Arundinoideae</taxon>
        <taxon>Arundineae</taxon>
        <taxon>Arundo</taxon>
    </lineage>
</organism>
<proteinExistence type="predicted"/>